<dbReference type="RefSeq" id="XP_026607148.1">
    <property type="nucleotide sequence ID" value="XM_026743985.1"/>
</dbReference>
<dbReference type="AlphaFoldDB" id="A0A3D8SV92"/>
<keyword evidence="5" id="KW-1185">Reference proteome</keyword>
<organism evidence="4 5">
    <name type="scientific">Aspergillus mulundensis</name>
    <dbReference type="NCBI Taxonomy" id="1810919"/>
    <lineage>
        <taxon>Eukaryota</taxon>
        <taxon>Fungi</taxon>
        <taxon>Dikarya</taxon>
        <taxon>Ascomycota</taxon>
        <taxon>Pezizomycotina</taxon>
        <taxon>Eurotiomycetes</taxon>
        <taxon>Eurotiomycetidae</taxon>
        <taxon>Eurotiales</taxon>
        <taxon>Aspergillaceae</taxon>
        <taxon>Aspergillus</taxon>
        <taxon>Aspergillus subgen. Nidulantes</taxon>
    </lineage>
</organism>
<proteinExistence type="inferred from homology"/>
<dbReference type="PROSITE" id="PS51471">
    <property type="entry name" value="FE2OG_OXY"/>
    <property type="match status" value="1"/>
</dbReference>
<name>A0A3D8SV92_9EURO</name>
<dbReference type="GeneID" id="38112339"/>
<gene>
    <name evidence="4" type="ORF">DSM5745_01969</name>
</gene>
<keyword evidence="1" id="KW-0408">Iron</keyword>
<dbReference type="Gene3D" id="2.60.120.620">
    <property type="entry name" value="q2cbj1_9rhob like domain"/>
    <property type="match status" value="1"/>
</dbReference>
<dbReference type="PANTHER" id="PTHR33099:SF7">
    <property type="entry name" value="MYND-TYPE DOMAIN-CONTAINING PROTEIN"/>
    <property type="match status" value="1"/>
</dbReference>
<evidence type="ECO:0000313" key="4">
    <source>
        <dbReference type="EMBL" id="RDW90194.1"/>
    </source>
</evidence>
<dbReference type="OrthoDB" id="27483at2759"/>
<dbReference type="Pfam" id="PF13640">
    <property type="entry name" value="2OG-FeII_Oxy_3"/>
    <property type="match status" value="1"/>
</dbReference>
<dbReference type="InterPro" id="IPR005123">
    <property type="entry name" value="Oxoglu/Fe-dep_dioxygenase_dom"/>
</dbReference>
<sequence length="478" mass="52904">MSDSDLDSDKALEEALERLETENGRNSEDDTPSSTWPWSKTAIAQAFREIGNHMDSPFTCGGTIDITDHKDSNKSGHDVAAKKTSLPVTVYWRADSVSKAHWLTLPVQSTSVLRQLVDDCEPATFGRGQEDVLDPKYRMAGKMDTNNFSTLFHPGDFGIIENIEKVLLPSVSTEEQSDLGFRKLHAELYKLNVYSGPSGLFRKHVDTPRSENQVGSLVVCLPSKFRGGKFTVQHAGKIVEFDWSPLSDSAIQWAAFYSDCEHEINTVTEGERITLTYNLYVTEPVVPLSCLNSIIQPKSWPLYGLLETLIAEPGFMTSGGVMGVPCTHAYPHTSHSASSMLPRGLKGGDLMVYSVLKALGIRVKVLPVLEKPRRYDDREHKGEELVGTDLWELSIDSCSEVQESSDFYEVLDSAWPAYRAKGIKWIPGHRHSKLALTHIAYGNEATIGTVYSYAAIFAVIPPFTDRKLAAKSGTCCTC</sequence>
<feature type="compositionally biased region" description="Basic and acidic residues" evidence="2">
    <location>
        <begin position="16"/>
        <end position="28"/>
    </location>
</feature>
<dbReference type="STRING" id="1810919.A0A3D8SV92"/>
<evidence type="ECO:0000256" key="1">
    <source>
        <dbReference type="RuleBase" id="RU003682"/>
    </source>
</evidence>
<evidence type="ECO:0000256" key="2">
    <source>
        <dbReference type="SAM" id="MobiDB-lite"/>
    </source>
</evidence>
<evidence type="ECO:0000313" key="5">
    <source>
        <dbReference type="Proteomes" id="UP000256690"/>
    </source>
</evidence>
<dbReference type="InterPro" id="IPR044862">
    <property type="entry name" value="Pro_4_hyd_alph_FE2OG_OXY"/>
</dbReference>
<keyword evidence="1" id="KW-0560">Oxidoreductase</keyword>
<dbReference type="GO" id="GO:0016491">
    <property type="term" value="F:oxidoreductase activity"/>
    <property type="evidence" value="ECO:0007669"/>
    <property type="project" value="UniProtKB-KW"/>
</dbReference>
<feature type="domain" description="Fe2OG dioxygenase" evidence="3">
    <location>
        <begin position="183"/>
        <end position="281"/>
    </location>
</feature>
<keyword evidence="1" id="KW-0479">Metal-binding</keyword>
<reference evidence="4 5" key="1">
    <citation type="journal article" date="2018" name="IMA Fungus">
        <title>IMA Genome-F 9: Draft genome sequence of Annulohypoxylon stygium, Aspergillus mulundensis, Berkeleyomyces basicola (syn. Thielaviopsis basicola), Ceratocystis smalleyi, two Cercospora beticola strains, Coleophoma cylindrospora, Fusarium fracticaudum, Phialophora cf. hyalina, and Morchella septimelata.</title>
        <authorList>
            <person name="Wingfield B.D."/>
            <person name="Bills G.F."/>
            <person name="Dong Y."/>
            <person name="Huang W."/>
            <person name="Nel W.J."/>
            <person name="Swalarsk-Parry B.S."/>
            <person name="Vaghefi N."/>
            <person name="Wilken P.M."/>
            <person name="An Z."/>
            <person name="de Beer Z.W."/>
            <person name="De Vos L."/>
            <person name="Chen L."/>
            <person name="Duong T.A."/>
            <person name="Gao Y."/>
            <person name="Hammerbacher A."/>
            <person name="Kikkert J.R."/>
            <person name="Li Y."/>
            <person name="Li H."/>
            <person name="Li K."/>
            <person name="Li Q."/>
            <person name="Liu X."/>
            <person name="Ma X."/>
            <person name="Naidoo K."/>
            <person name="Pethybridge S.J."/>
            <person name="Sun J."/>
            <person name="Steenkamp E.T."/>
            <person name="van der Nest M.A."/>
            <person name="van Wyk S."/>
            <person name="Wingfield M.J."/>
            <person name="Xiong C."/>
            <person name="Yue Q."/>
            <person name="Zhang X."/>
        </authorList>
    </citation>
    <scope>NUCLEOTIDE SEQUENCE [LARGE SCALE GENOMIC DNA]</scope>
    <source>
        <strain evidence="4 5">DSM 5745</strain>
    </source>
</reference>
<evidence type="ECO:0000259" key="3">
    <source>
        <dbReference type="PROSITE" id="PS51471"/>
    </source>
</evidence>
<protein>
    <recommendedName>
        <fullName evidence="3">Fe2OG dioxygenase domain-containing protein</fullName>
    </recommendedName>
</protein>
<dbReference type="GO" id="GO:0046872">
    <property type="term" value="F:metal ion binding"/>
    <property type="evidence" value="ECO:0007669"/>
    <property type="project" value="UniProtKB-KW"/>
</dbReference>
<comment type="caution">
    <text evidence="4">The sequence shown here is derived from an EMBL/GenBank/DDBJ whole genome shotgun (WGS) entry which is preliminary data.</text>
</comment>
<feature type="region of interest" description="Disordered" evidence="2">
    <location>
        <begin position="16"/>
        <end position="38"/>
    </location>
</feature>
<dbReference type="Proteomes" id="UP000256690">
    <property type="component" value="Unassembled WGS sequence"/>
</dbReference>
<accession>A0A3D8SV92</accession>
<comment type="similarity">
    <text evidence="1">Belongs to the iron/ascorbate-dependent oxidoreductase family.</text>
</comment>
<dbReference type="PANTHER" id="PTHR33099">
    <property type="entry name" value="FE2OG DIOXYGENASE DOMAIN-CONTAINING PROTEIN"/>
    <property type="match status" value="1"/>
</dbReference>
<dbReference type="EMBL" id="PVWQ01000002">
    <property type="protein sequence ID" value="RDW90194.1"/>
    <property type="molecule type" value="Genomic_DNA"/>
</dbReference>